<evidence type="ECO:0000256" key="1">
    <source>
        <dbReference type="SAM" id="MobiDB-lite"/>
    </source>
</evidence>
<evidence type="ECO:0000313" key="2">
    <source>
        <dbReference type="EMBL" id="KAJ6763154.1"/>
    </source>
</evidence>
<keyword evidence="3" id="KW-1185">Reference proteome</keyword>
<feature type="region of interest" description="Disordered" evidence="1">
    <location>
        <begin position="1"/>
        <end position="93"/>
    </location>
</feature>
<protein>
    <submittedName>
        <fullName evidence="2">Uncharacterized protein</fullName>
    </submittedName>
</protein>
<reference evidence="2" key="1">
    <citation type="submission" date="2022-11" db="EMBL/GenBank/DDBJ databases">
        <authorList>
            <person name="Hyden B.L."/>
            <person name="Feng K."/>
            <person name="Yates T."/>
            <person name="Jawdy S."/>
            <person name="Smart L.B."/>
            <person name="Muchero W."/>
        </authorList>
    </citation>
    <scope>NUCLEOTIDE SEQUENCE</scope>
    <source>
        <tissue evidence="2">Shoot tip</tissue>
    </source>
</reference>
<gene>
    <name evidence="2" type="ORF">OIU79_023819</name>
</gene>
<feature type="compositionally biased region" description="Basic and acidic residues" evidence="1">
    <location>
        <begin position="56"/>
        <end position="71"/>
    </location>
</feature>
<proteinExistence type="predicted"/>
<dbReference type="EMBL" id="JAPFFK010000005">
    <property type="protein sequence ID" value="KAJ6763154.1"/>
    <property type="molecule type" value="Genomic_DNA"/>
</dbReference>
<feature type="compositionally biased region" description="Basic and acidic residues" evidence="1">
    <location>
        <begin position="1"/>
        <end position="24"/>
    </location>
</feature>
<evidence type="ECO:0000313" key="3">
    <source>
        <dbReference type="Proteomes" id="UP001151532"/>
    </source>
</evidence>
<accession>A0A9Q1A9S3</accession>
<reference evidence="2" key="2">
    <citation type="journal article" date="2023" name="Int. J. Mol. Sci.">
        <title>De Novo Assembly and Annotation of 11 Diverse Shrub Willow (Salix) Genomes Reveals Novel Gene Organization in Sex-Linked Regions.</title>
        <authorList>
            <person name="Hyden B."/>
            <person name="Feng K."/>
            <person name="Yates T.B."/>
            <person name="Jawdy S."/>
            <person name="Cereghino C."/>
            <person name="Smart L.B."/>
            <person name="Muchero W."/>
        </authorList>
    </citation>
    <scope>NUCLEOTIDE SEQUENCE</scope>
    <source>
        <tissue evidence="2">Shoot tip</tissue>
    </source>
</reference>
<organism evidence="2 3">
    <name type="scientific">Salix purpurea</name>
    <name type="common">Purple osier willow</name>
    <dbReference type="NCBI Taxonomy" id="77065"/>
    <lineage>
        <taxon>Eukaryota</taxon>
        <taxon>Viridiplantae</taxon>
        <taxon>Streptophyta</taxon>
        <taxon>Embryophyta</taxon>
        <taxon>Tracheophyta</taxon>
        <taxon>Spermatophyta</taxon>
        <taxon>Magnoliopsida</taxon>
        <taxon>eudicotyledons</taxon>
        <taxon>Gunneridae</taxon>
        <taxon>Pentapetalae</taxon>
        <taxon>rosids</taxon>
        <taxon>fabids</taxon>
        <taxon>Malpighiales</taxon>
        <taxon>Salicaceae</taxon>
        <taxon>Saliceae</taxon>
        <taxon>Salix</taxon>
    </lineage>
</organism>
<dbReference type="AlphaFoldDB" id="A0A9Q1A9S3"/>
<comment type="caution">
    <text evidence="2">The sequence shown here is derived from an EMBL/GenBank/DDBJ whole genome shotgun (WGS) entry which is preliminary data.</text>
</comment>
<dbReference type="Proteomes" id="UP001151532">
    <property type="component" value="Chromosome 13"/>
</dbReference>
<feature type="compositionally biased region" description="Gly residues" evidence="1">
    <location>
        <begin position="33"/>
        <end position="50"/>
    </location>
</feature>
<sequence length="93" mass="10278">MAGILHKIEGAFGGKKEEQGKGEPHAGQQGHNPQGGYGQQGHNPQGGYGQEGHNAQGERKEGFVEKFKEKIPGNGRCWRRWGRRRKEEEGQEG</sequence>
<name>A0A9Q1A9S3_SALPP</name>